<proteinExistence type="predicted"/>
<dbReference type="FunFam" id="3.30.160.60:FF:001009">
    <property type="entry name" value="Zinc finger protein 26"/>
    <property type="match status" value="1"/>
</dbReference>
<feature type="region of interest" description="Disordered" evidence="9">
    <location>
        <begin position="336"/>
        <end position="389"/>
    </location>
</feature>
<dbReference type="FunFam" id="3.30.160.60:FF:000446">
    <property type="entry name" value="Zinc finger protein"/>
    <property type="match status" value="1"/>
</dbReference>
<feature type="region of interest" description="Disordered" evidence="9">
    <location>
        <begin position="88"/>
        <end position="156"/>
    </location>
</feature>
<dbReference type="AlphaFoldDB" id="A0A8B7N3D2"/>
<feature type="compositionally biased region" description="Pro residues" evidence="9">
    <location>
        <begin position="131"/>
        <end position="141"/>
    </location>
</feature>
<evidence type="ECO:0000256" key="8">
    <source>
        <dbReference type="PROSITE-ProRule" id="PRU00042"/>
    </source>
</evidence>
<dbReference type="SMART" id="SM00355">
    <property type="entry name" value="ZnF_C2H2"/>
    <property type="match status" value="5"/>
</dbReference>
<feature type="region of interest" description="Disordered" evidence="9">
    <location>
        <begin position="263"/>
        <end position="297"/>
    </location>
</feature>
<evidence type="ECO:0000256" key="6">
    <source>
        <dbReference type="ARBA" id="ARBA00023125"/>
    </source>
</evidence>
<dbReference type="GO" id="GO:0008270">
    <property type="term" value="F:zinc ion binding"/>
    <property type="evidence" value="ECO:0007669"/>
    <property type="project" value="UniProtKB-KW"/>
</dbReference>
<accession>A0A8B7N3D2</accession>
<dbReference type="KEGG" id="hazt:108665803"/>
<dbReference type="PANTHER" id="PTHR23235">
    <property type="entry name" value="KRUEPPEL-LIKE TRANSCRIPTION FACTOR"/>
    <property type="match status" value="1"/>
</dbReference>
<dbReference type="PANTHER" id="PTHR23235:SF120">
    <property type="entry name" value="KRUPPEL-LIKE FACTOR 15"/>
    <property type="match status" value="1"/>
</dbReference>
<feature type="compositionally biased region" description="Low complexity" evidence="9">
    <location>
        <begin position="356"/>
        <end position="375"/>
    </location>
</feature>
<evidence type="ECO:0000256" key="1">
    <source>
        <dbReference type="ARBA" id="ARBA00004123"/>
    </source>
</evidence>
<dbReference type="InterPro" id="IPR013087">
    <property type="entry name" value="Znf_C2H2_type"/>
</dbReference>
<feature type="domain" description="C2H2-type" evidence="10">
    <location>
        <begin position="219"/>
        <end position="246"/>
    </location>
</feature>
<dbReference type="SUPFAM" id="SSF57667">
    <property type="entry name" value="beta-beta-alpha zinc fingers"/>
    <property type="match status" value="2"/>
</dbReference>
<evidence type="ECO:0000259" key="10">
    <source>
        <dbReference type="PROSITE" id="PS50157"/>
    </source>
</evidence>
<evidence type="ECO:0000256" key="2">
    <source>
        <dbReference type="ARBA" id="ARBA00022723"/>
    </source>
</evidence>
<evidence type="ECO:0000256" key="4">
    <source>
        <dbReference type="ARBA" id="ARBA00022771"/>
    </source>
</evidence>
<dbReference type="PROSITE" id="PS00028">
    <property type="entry name" value="ZINC_FINGER_C2H2_1"/>
    <property type="match status" value="4"/>
</dbReference>
<name>A0A8B7N3D2_HYAAZ</name>
<organism evidence="11 12">
    <name type="scientific">Hyalella azteca</name>
    <name type="common">Amphipod</name>
    <dbReference type="NCBI Taxonomy" id="294128"/>
    <lineage>
        <taxon>Eukaryota</taxon>
        <taxon>Metazoa</taxon>
        <taxon>Ecdysozoa</taxon>
        <taxon>Arthropoda</taxon>
        <taxon>Crustacea</taxon>
        <taxon>Multicrustacea</taxon>
        <taxon>Malacostraca</taxon>
        <taxon>Eumalacostraca</taxon>
        <taxon>Peracarida</taxon>
        <taxon>Amphipoda</taxon>
        <taxon>Senticaudata</taxon>
        <taxon>Talitrida</taxon>
        <taxon>Talitroidea</taxon>
        <taxon>Hyalellidae</taxon>
        <taxon>Hyalella</taxon>
    </lineage>
</organism>
<protein>
    <submittedName>
        <fullName evidence="12">Protein krueppel-like</fullName>
    </submittedName>
</protein>
<keyword evidence="4 8" id="KW-0863">Zinc-finger</keyword>
<feature type="compositionally biased region" description="Basic and acidic residues" evidence="9">
    <location>
        <begin position="412"/>
        <end position="424"/>
    </location>
</feature>
<dbReference type="Pfam" id="PF00096">
    <property type="entry name" value="zf-C2H2"/>
    <property type="match status" value="4"/>
</dbReference>
<keyword evidence="3" id="KW-0677">Repeat</keyword>
<keyword evidence="6" id="KW-0238">DNA-binding</keyword>
<dbReference type="Proteomes" id="UP000694843">
    <property type="component" value="Unplaced"/>
</dbReference>
<comment type="subcellular location">
    <subcellularLocation>
        <location evidence="1">Nucleus</location>
    </subcellularLocation>
</comment>
<reference evidence="12" key="1">
    <citation type="submission" date="2025-08" db="UniProtKB">
        <authorList>
            <consortium name="RefSeq"/>
        </authorList>
    </citation>
    <scope>IDENTIFICATION</scope>
    <source>
        <tissue evidence="12">Whole organism</tissue>
    </source>
</reference>
<evidence type="ECO:0000256" key="3">
    <source>
        <dbReference type="ARBA" id="ARBA00022737"/>
    </source>
</evidence>
<dbReference type="RefSeq" id="XP_018008095.2">
    <property type="nucleotide sequence ID" value="XM_018152606.2"/>
</dbReference>
<dbReference type="GO" id="GO:0000981">
    <property type="term" value="F:DNA-binding transcription factor activity, RNA polymerase II-specific"/>
    <property type="evidence" value="ECO:0007669"/>
    <property type="project" value="TreeGrafter"/>
</dbReference>
<evidence type="ECO:0000313" key="12">
    <source>
        <dbReference type="RefSeq" id="XP_018008095.2"/>
    </source>
</evidence>
<feature type="compositionally biased region" description="Low complexity" evidence="9">
    <location>
        <begin position="336"/>
        <end position="346"/>
    </location>
</feature>
<feature type="domain" description="C2H2-type" evidence="10">
    <location>
        <begin position="163"/>
        <end position="190"/>
    </location>
</feature>
<dbReference type="Gene3D" id="3.30.160.60">
    <property type="entry name" value="Classic Zinc Finger"/>
    <property type="match status" value="4"/>
</dbReference>
<sequence>LRNASAEDDRIEVGLKYPLYPYAGAVMTPPVMPFFPGVHTDTLNFFRHASILQQITQMQALQQSAINYALPPADLLSIILSQNQNRTHEPAAAPAYPPPPSNLLKSSSKKTTEMLTPPRRNKKSKFQMVEPPKPVVPPPTVSPAVPTITNPTKKNTHKPDKLFTCSLCNRSFGYKHVLQNHERTHTGEKPFHCTKCDKRFTRDHHLKTHMRLHTGERPYTCSYCARQFVQVANLRRHVRVHTGERPFSCFDCQATFSDTNQLKSHRQSHGHHTMHPANPTFNSPQYEPLNNNDEYSYENNFNNSVEVSSSFECDLCHLSFGSSDILKKHACHAASTSVSPRSSTSPDFMGNYVPQSTSLGSSSPPSSSSTPGSSPKNLRSKSIHMTVTASLMPEEYKTELLKIPEQTEPEDLSLRKPDDNRFKL</sequence>
<feature type="non-terminal residue" evidence="12">
    <location>
        <position position="1"/>
    </location>
</feature>
<evidence type="ECO:0000256" key="7">
    <source>
        <dbReference type="ARBA" id="ARBA00023242"/>
    </source>
</evidence>
<evidence type="ECO:0000256" key="5">
    <source>
        <dbReference type="ARBA" id="ARBA00022833"/>
    </source>
</evidence>
<feature type="domain" description="C2H2-type" evidence="10">
    <location>
        <begin position="247"/>
        <end position="276"/>
    </location>
</feature>
<keyword evidence="5" id="KW-0862">Zinc</keyword>
<dbReference type="InterPro" id="IPR036236">
    <property type="entry name" value="Znf_C2H2_sf"/>
</dbReference>
<dbReference type="FunFam" id="3.30.160.60:FF:000912">
    <property type="entry name" value="Zinc finger protein 660"/>
    <property type="match status" value="2"/>
</dbReference>
<feature type="region of interest" description="Disordered" evidence="9">
    <location>
        <begin position="401"/>
        <end position="424"/>
    </location>
</feature>
<keyword evidence="7" id="KW-0539">Nucleus</keyword>
<dbReference type="GO" id="GO:0000978">
    <property type="term" value="F:RNA polymerase II cis-regulatory region sequence-specific DNA binding"/>
    <property type="evidence" value="ECO:0007669"/>
    <property type="project" value="TreeGrafter"/>
</dbReference>
<keyword evidence="11" id="KW-1185">Reference proteome</keyword>
<gene>
    <name evidence="12" type="primary">LOC108665803</name>
</gene>
<evidence type="ECO:0000313" key="11">
    <source>
        <dbReference type="Proteomes" id="UP000694843"/>
    </source>
</evidence>
<feature type="compositionally biased region" description="Polar residues" evidence="9">
    <location>
        <begin position="279"/>
        <end position="289"/>
    </location>
</feature>
<keyword evidence="2" id="KW-0479">Metal-binding</keyword>
<feature type="compositionally biased region" description="Basic residues" evidence="9">
    <location>
        <begin position="263"/>
        <end position="274"/>
    </location>
</feature>
<dbReference type="OrthoDB" id="654211at2759"/>
<dbReference type="GeneID" id="108665803"/>
<evidence type="ECO:0000256" key="9">
    <source>
        <dbReference type="SAM" id="MobiDB-lite"/>
    </source>
</evidence>
<dbReference type="PROSITE" id="PS50157">
    <property type="entry name" value="ZINC_FINGER_C2H2_2"/>
    <property type="match status" value="4"/>
</dbReference>
<feature type="domain" description="C2H2-type" evidence="10">
    <location>
        <begin position="191"/>
        <end position="218"/>
    </location>
</feature>
<dbReference type="GO" id="GO:0005634">
    <property type="term" value="C:nucleus"/>
    <property type="evidence" value="ECO:0007669"/>
    <property type="project" value="UniProtKB-SubCell"/>
</dbReference>